<dbReference type="PROSITE" id="PS01081">
    <property type="entry name" value="HTH_TETR_1"/>
    <property type="match status" value="1"/>
</dbReference>
<dbReference type="InterPro" id="IPR023772">
    <property type="entry name" value="DNA-bd_HTH_TetR-type_CS"/>
</dbReference>
<keyword evidence="1" id="KW-0805">Transcription regulation</keyword>
<dbReference type="EMBL" id="RJSF01000002">
    <property type="protein sequence ID" value="RNM17742.1"/>
    <property type="molecule type" value="Genomic_DNA"/>
</dbReference>
<dbReference type="Gene3D" id="1.10.357.10">
    <property type="entry name" value="Tetracycline Repressor, domain 2"/>
    <property type="match status" value="1"/>
</dbReference>
<dbReference type="RefSeq" id="WP_123220880.1">
    <property type="nucleotide sequence ID" value="NZ_RJSF01000002.1"/>
</dbReference>
<dbReference type="AlphaFoldDB" id="A0A3N0H060"/>
<dbReference type="SUPFAM" id="SSF46689">
    <property type="entry name" value="Homeodomain-like"/>
    <property type="match status" value="1"/>
</dbReference>
<comment type="caution">
    <text evidence="6">The sequence shown here is derived from an EMBL/GenBank/DDBJ whole genome shotgun (WGS) entry which is preliminary data.</text>
</comment>
<keyword evidence="2 4" id="KW-0238">DNA-binding</keyword>
<keyword evidence="7" id="KW-1185">Reference proteome</keyword>
<evidence type="ECO:0000313" key="6">
    <source>
        <dbReference type="EMBL" id="RNM17742.1"/>
    </source>
</evidence>
<dbReference type="OrthoDB" id="3767959at2"/>
<dbReference type="PANTHER" id="PTHR30055:SF158">
    <property type="entry name" value="POSSIBLE TRANSCRIPTIONAL REGULATORY PROTEIN (PROBABLY TETR-FAMILY)"/>
    <property type="match status" value="1"/>
</dbReference>
<dbReference type="PRINTS" id="PR00455">
    <property type="entry name" value="HTHTETR"/>
</dbReference>
<keyword evidence="3" id="KW-0804">Transcription</keyword>
<evidence type="ECO:0000259" key="5">
    <source>
        <dbReference type="PROSITE" id="PS50977"/>
    </source>
</evidence>
<dbReference type="PANTHER" id="PTHR30055">
    <property type="entry name" value="HTH-TYPE TRANSCRIPTIONAL REGULATOR RUTR"/>
    <property type="match status" value="1"/>
</dbReference>
<dbReference type="InterPro" id="IPR050109">
    <property type="entry name" value="HTH-type_TetR-like_transc_reg"/>
</dbReference>
<proteinExistence type="predicted"/>
<dbReference type="InterPro" id="IPR009057">
    <property type="entry name" value="Homeodomain-like_sf"/>
</dbReference>
<feature type="domain" description="HTH tetR-type" evidence="5">
    <location>
        <begin position="17"/>
        <end position="77"/>
    </location>
</feature>
<feature type="DNA-binding region" description="H-T-H motif" evidence="4">
    <location>
        <begin position="40"/>
        <end position="59"/>
    </location>
</feature>
<sequence length="218" mass="23739">MTSRARAKAGTKGVARADREDQIVEVATRAFGSSGFAATSVADIATQAGISKPLIYNYFGSKEGLYAVCVQHAAEALTAEIERTAASGTVGLARAVVTLDGMFRLLAPRPWIWHLVFDPTAPRDPQTQEALAGYEQRILAFGTEGVADLLRLAGNEDPTDTAAMRAVWENVFRTLVNWWLEHPEEPPEAMTERCVRLFSAVFGEIHVPDDLLAVPAER</sequence>
<dbReference type="GO" id="GO:0000976">
    <property type="term" value="F:transcription cis-regulatory region binding"/>
    <property type="evidence" value="ECO:0007669"/>
    <property type="project" value="TreeGrafter"/>
</dbReference>
<dbReference type="GO" id="GO:0003700">
    <property type="term" value="F:DNA-binding transcription factor activity"/>
    <property type="evidence" value="ECO:0007669"/>
    <property type="project" value="TreeGrafter"/>
</dbReference>
<dbReference type="InterPro" id="IPR001647">
    <property type="entry name" value="HTH_TetR"/>
</dbReference>
<dbReference type="Proteomes" id="UP000279994">
    <property type="component" value="Unassembled WGS sequence"/>
</dbReference>
<reference evidence="6 7" key="1">
    <citation type="submission" date="2018-11" db="EMBL/GenBank/DDBJ databases">
        <authorList>
            <person name="Li F."/>
        </authorList>
    </citation>
    <scope>NUCLEOTIDE SEQUENCE [LARGE SCALE GENOMIC DNA]</scope>
    <source>
        <strain evidence="6 7">Gsoil 818</strain>
    </source>
</reference>
<dbReference type="Pfam" id="PF00440">
    <property type="entry name" value="TetR_N"/>
    <property type="match status" value="1"/>
</dbReference>
<evidence type="ECO:0000256" key="2">
    <source>
        <dbReference type="ARBA" id="ARBA00023125"/>
    </source>
</evidence>
<dbReference type="PROSITE" id="PS50977">
    <property type="entry name" value="HTH_TETR_2"/>
    <property type="match status" value="1"/>
</dbReference>
<name>A0A3N0H060_9ACTN</name>
<evidence type="ECO:0000313" key="7">
    <source>
        <dbReference type="Proteomes" id="UP000279994"/>
    </source>
</evidence>
<evidence type="ECO:0000256" key="1">
    <source>
        <dbReference type="ARBA" id="ARBA00023015"/>
    </source>
</evidence>
<accession>A0A3N0H060</accession>
<gene>
    <name evidence="6" type="ORF">EFL26_00270</name>
</gene>
<evidence type="ECO:0000256" key="4">
    <source>
        <dbReference type="PROSITE-ProRule" id="PRU00335"/>
    </source>
</evidence>
<evidence type="ECO:0000256" key="3">
    <source>
        <dbReference type="ARBA" id="ARBA00023163"/>
    </source>
</evidence>
<organism evidence="6 7">
    <name type="scientific">Nocardioides pocheonensis</name>
    <dbReference type="NCBI Taxonomy" id="661485"/>
    <lineage>
        <taxon>Bacteria</taxon>
        <taxon>Bacillati</taxon>
        <taxon>Actinomycetota</taxon>
        <taxon>Actinomycetes</taxon>
        <taxon>Propionibacteriales</taxon>
        <taxon>Nocardioidaceae</taxon>
        <taxon>Nocardioides</taxon>
    </lineage>
</organism>
<dbReference type="FunFam" id="1.10.10.60:FF:000141">
    <property type="entry name" value="TetR family transcriptional regulator"/>
    <property type="match status" value="1"/>
</dbReference>
<protein>
    <submittedName>
        <fullName evidence="6">TetR/AcrR family transcriptional regulator</fullName>
    </submittedName>
</protein>
<dbReference type="GO" id="GO:0045892">
    <property type="term" value="P:negative regulation of DNA-templated transcription"/>
    <property type="evidence" value="ECO:0007669"/>
    <property type="project" value="UniProtKB-ARBA"/>
</dbReference>